<evidence type="ECO:0000256" key="1">
    <source>
        <dbReference type="ARBA" id="ARBA00022729"/>
    </source>
</evidence>
<proteinExistence type="predicted"/>
<dbReference type="AlphaFoldDB" id="A0A5P2TYU4"/>
<dbReference type="Gene3D" id="3.40.190.10">
    <property type="entry name" value="Periplasmic binding protein-like II"/>
    <property type="match status" value="2"/>
</dbReference>
<dbReference type="PANTHER" id="PTHR43649">
    <property type="entry name" value="ARABINOSE-BINDING PROTEIN-RELATED"/>
    <property type="match status" value="1"/>
</dbReference>
<dbReference type="Proteomes" id="UP000326779">
    <property type="component" value="Chromosome"/>
</dbReference>
<accession>A0A5P2TYU4</accession>
<organism evidence="2 3">
    <name type="scientific">Schleiferilactobacillus harbinensis</name>
    <dbReference type="NCBI Taxonomy" id="304207"/>
    <lineage>
        <taxon>Bacteria</taxon>
        <taxon>Bacillati</taxon>
        <taxon>Bacillota</taxon>
        <taxon>Bacilli</taxon>
        <taxon>Lactobacillales</taxon>
        <taxon>Lactobacillaceae</taxon>
        <taxon>Schleiferilactobacillus</taxon>
    </lineage>
</organism>
<dbReference type="KEGG" id="lhb:D1010_15940"/>
<dbReference type="EMBL" id="CP045143">
    <property type="protein sequence ID" value="QFR25303.1"/>
    <property type="molecule type" value="Genomic_DNA"/>
</dbReference>
<reference evidence="2 3" key="1">
    <citation type="submission" date="2019-10" db="EMBL/GenBank/DDBJ databases">
        <title>The completed genome of Lactobacillus harbinensis M1.</title>
        <authorList>
            <person name="Zheng Y."/>
        </authorList>
    </citation>
    <scope>NUCLEOTIDE SEQUENCE [LARGE SCALE GENOMIC DNA]</scope>
    <source>
        <strain evidence="2 3">M1</strain>
    </source>
</reference>
<evidence type="ECO:0000313" key="2">
    <source>
        <dbReference type="EMBL" id="QFR25303.1"/>
    </source>
</evidence>
<protein>
    <submittedName>
        <fullName evidence="2">Sugar ABC transporter substrate-binding protein</fullName>
    </submittedName>
</protein>
<dbReference type="SUPFAM" id="SSF53850">
    <property type="entry name" value="Periplasmic binding protein-like II"/>
    <property type="match status" value="1"/>
</dbReference>
<keyword evidence="1" id="KW-0732">Signal</keyword>
<gene>
    <name evidence="2" type="ORF">D1010_15940</name>
</gene>
<evidence type="ECO:0000313" key="3">
    <source>
        <dbReference type="Proteomes" id="UP000326779"/>
    </source>
</evidence>
<name>A0A5P2TYU4_9LACO</name>
<sequence>MSTVSITKRLARLGVIAAVATATMLIAAGCGSSGSDSAKSGDNLPKAGYKVSKNTPAWKSDKSKDNTLTWYVNADWWNKSYGKDMITKQIKKDLNLNIKFVTGDDTKLNTYFASGKLPDIVTIGDPNSKVARTADQWAYPLQDLATKYDPYFYKVARTDTLNWYKLKDGKTYGYPNYSNTEADYKSGKVPARDAFIIRKDVLAAIGKQDFTTPEGFVKGMAAIKEKFPKLSPFGFNDFSGGNSSLDNVVQDMLGVPIVTKDNKYYARNLDSDYLKWLNAFREVHAAGNISDDSFTDDSNAFNEKVNAGKYATIMMGSDVNHGINLQTFASKHPDEQYIAIDGIQSTVGRKPTLSQAGISGWLINYISNKSKNPAKAIQVFEYLLSDRGQMLVNFGIKGQTYEDAGDGMVKWTPSALKVQQSDPDKWQNQYRMGEFILFGHDRYKALNKDSYVKAVWQMQAWGQKYLTPQFKTENIAPDPGTQEARAYSAIQTNWSTTLVSLIRAKSEADFNATLKKYKDFEKDNSIDQINKTRDKNIQANMKKLNMK</sequence>
<dbReference type="InterPro" id="IPR050490">
    <property type="entry name" value="Bact_solute-bd_prot1"/>
</dbReference>
<dbReference type="PANTHER" id="PTHR43649:SF33">
    <property type="entry name" value="POLYGALACTURONAN_RHAMNOGALACTURONAN-BINDING PROTEIN YTCQ"/>
    <property type="match status" value="1"/>
</dbReference>